<name>A0ABN7UWR1_GIGMA</name>
<comment type="caution">
    <text evidence="1">The sequence shown here is derived from an EMBL/GenBank/DDBJ whole genome shotgun (WGS) entry which is preliminary data.</text>
</comment>
<gene>
    <name evidence="1" type="ORF">GMARGA_LOCUS11617</name>
</gene>
<sequence length="124" mass="14815">IQYEIYFSFVAFERWGFYSYDTAILENYKHANKDDAHRVFFYRTLQVLADDPNRRQEVRKVAKSSKASDLKKVKELWERPNSWMRELTNSAKEGEKTQAALQAFHQKKKEEIPISEQQKYAPSF</sequence>
<dbReference type="Proteomes" id="UP000789901">
    <property type="component" value="Unassembled WGS sequence"/>
</dbReference>
<protein>
    <submittedName>
        <fullName evidence="1">31197_t:CDS:1</fullName>
    </submittedName>
</protein>
<reference evidence="1 2" key="1">
    <citation type="submission" date="2021-06" db="EMBL/GenBank/DDBJ databases">
        <authorList>
            <person name="Kallberg Y."/>
            <person name="Tangrot J."/>
            <person name="Rosling A."/>
        </authorList>
    </citation>
    <scope>NUCLEOTIDE SEQUENCE [LARGE SCALE GENOMIC DNA]</scope>
    <source>
        <strain evidence="1 2">120-4 pot B 10/14</strain>
    </source>
</reference>
<evidence type="ECO:0000313" key="1">
    <source>
        <dbReference type="EMBL" id="CAG8692650.1"/>
    </source>
</evidence>
<keyword evidence="2" id="KW-1185">Reference proteome</keyword>
<dbReference type="EMBL" id="CAJVQB010006855">
    <property type="protein sequence ID" value="CAG8692650.1"/>
    <property type="molecule type" value="Genomic_DNA"/>
</dbReference>
<feature type="non-terminal residue" evidence="1">
    <location>
        <position position="1"/>
    </location>
</feature>
<proteinExistence type="predicted"/>
<evidence type="ECO:0000313" key="2">
    <source>
        <dbReference type="Proteomes" id="UP000789901"/>
    </source>
</evidence>
<accession>A0ABN7UWR1</accession>
<organism evidence="1 2">
    <name type="scientific">Gigaspora margarita</name>
    <dbReference type="NCBI Taxonomy" id="4874"/>
    <lineage>
        <taxon>Eukaryota</taxon>
        <taxon>Fungi</taxon>
        <taxon>Fungi incertae sedis</taxon>
        <taxon>Mucoromycota</taxon>
        <taxon>Glomeromycotina</taxon>
        <taxon>Glomeromycetes</taxon>
        <taxon>Diversisporales</taxon>
        <taxon>Gigasporaceae</taxon>
        <taxon>Gigaspora</taxon>
    </lineage>
</organism>